<dbReference type="GO" id="GO:0046872">
    <property type="term" value="F:metal ion binding"/>
    <property type="evidence" value="ECO:0007669"/>
    <property type="project" value="UniProtKB-KW"/>
</dbReference>
<dbReference type="InterPro" id="IPR051460">
    <property type="entry name" value="HdrC_iron-sulfur_subunit"/>
</dbReference>
<dbReference type="EMBL" id="FNHB01000014">
    <property type="protein sequence ID" value="SDN20100.1"/>
    <property type="molecule type" value="Genomic_DNA"/>
</dbReference>
<dbReference type="Proteomes" id="UP000214880">
    <property type="component" value="Unassembled WGS sequence"/>
</dbReference>
<keyword evidence="8" id="KW-1185">Reference proteome</keyword>
<keyword evidence="2" id="KW-0479">Metal-binding</keyword>
<reference evidence="7 8" key="1">
    <citation type="submission" date="2016-10" db="EMBL/GenBank/DDBJ databases">
        <authorList>
            <person name="de Groot N.N."/>
        </authorList>
    </citation>
    <scope>NUCLEOTIDE SEQUENCE [LARGE SCALE GENOMIC DNA]</scope>
    <source>
        <strain evidence="7 8">DSM 1736</strain>
    </source>
</reference>
<dbReference type="InterPro" id="IPR017900">
    <property type="entry name" value="4Fe4S_Fe_S_CS"/>
</dbReference>
<keyword evidence="1" id="KW-0004">4Fe-4S</keyword>
<dbReference type="STRING" id="146817.SAMN04488502_11445"/>
<gene>
    <name evidence="7" type="ORF">SAMN04488502_11445</name>
</gene>
<sequence length="206" mass="23107">MIFCITAPVLRWAKTPAFEALRFSNFVSGLLAGNTPETLERIATGAWWLHFLPMGTMSVLIPSSKHLHLAFAPANAIWHTLRPKGSLTKVDFEFEDETIKIIGANKIEEFTWKQLFDTYTCVQCGRCSERCPALQTGKPLDPRALHVELRAHIEEKAPLLDKIKAAGDKKPEFTEAEQAILDDVFSEQFIWSCTPVAPVRGLPCIQ</sequence>
<name>A0A1G9ZFB0_9FIRM</name>
<evidence type="ECO:0000256" key="4">
    <source>
        <dbReference type="ARBA" id="ARBA00023004"/>
    </source>
</evidence>
<evidence type="ECO:0000256" key="3">
    <source>
        <dbReference type="ARBA" id="ARBA00023002"/>
    </source>
</evidence>
<dbReference type="InterPro" id="IPR017896">
    <property type="entry name" value="4Fe4S_Fe-S-bd"/>
</dbReference>
<evidence type="ECO:0000256" key="1">
    <source>
        <dbReference type="ARBA" id="ARBA00022485"/>
    </source>
</evidence>
<dbReference type="PROSITE" id="PS00198">
    <property type="entry name" value="4FE4S_FER_1"/>
    <property type="match status" value="1"/>
</dbReference>
<dbReference type="GO" id="GO:0051539">
    <property type="term" value="F:4 iron, 4 sulfur cluster binding"/>
    <property type="evidence" value="ECO:0007669"/>
    <property type="project" value="UniProtKB-KW"/>
</dbReference>
<evidence type="ECO:0000256" key="5">
    <source>
        <dbReference type="ARBA" id="ARBA00023014"/>
    </source>
</evidence>
<evidence type="ECO:0000313" key="8">
    <source>
        <dbReference type="Proteomes" id="UP000214880"/>
    </source>
</evidence>
<evidence type="ECO:0000313" key="7">
    <source>
        <dbReference type="EMBL" id="SDN20100.1"/>
    </source>
</evidence>
<dbReference type="InterPro" id="IPR009051">
    <property type="entry name" value="Helical_ferredxn"/>
</dbReference>
<proteinExistence type="predicted"/>
<keyword evidence="4" id="KW-0408">Iron</keyword>
<accession>A0A1G9ZFB0</accession>
<evidence type="ECO:0000259" key="6">
    <source>
        <dbReference type="PROSITE" id="PS51379"/>
    </source>
</evidence>
<keyword evidence="3" id="KW-0560">Oxidoreductase</keyword>
<dbReference type="Gene3D" id="1.10.1060.10">
    <property type="entry name" value="Alpha-helical ferredoxin"/>
    <property type="match status" value="1"/>
</dbReference>
<dbReference type="PANTHER" id="PTHR43255">
    <property type="entry name" value="IRON-SULFUR-BINDING OXIDOREDUCTASE FADF-RELATED-RELATED"/>
    <property type="match status" value="1"/>
</dbReference>
<dbReference type="PANTHER" id="PTHR43255:SF1">
    <property type="entry name" value="IRON-SULFUR-BINDING OXIDOREDUCTASE FADF-RELATED"/>
    <property type="match status" value="1"/>
</dbReference>
<dbReference type="GO" id="GO:0005886">
    <property type="term" value="C:plasma membrane"/>
    <property type="evidence" value="ECO:0007669"/>
    <property type="project" value="TreeGrafter"/>
</dbReference>
<organism evidence="7 8">
    <name type="scientific">Dendrosporobacter quercicolus</name>
    <dbReference type="NCBI Taxonomy" id="146817"/>
    <lineage>
        <taxon>Bacteria</taxon>
        <taxon>Bacillati</taxon>
        <taxon>Bacillota</taxon>
        <taxon>Negativicutes</taxon>
        <taxon>Selenomonadales</taxon>
        <taxon>Sporomusaceae</taxon>
        <taxon>Dendrosporobacter</taxon>
    </lineage>
</organism>
<feature type="domain" description="4Fe-4S ferredoxin-type" evidence="6">
    <location>
        <begin position="112"/>
        <end position="139"/>
    </location>
</feature>
<keyword evidence="5" id="KW-0411">Iron-sulfur</keyword>
<dbReference type="AlphaFoldDB" id="A0A1G9ZFB0"/>
<protein>
    <recommendedName>
        <fullName evidence="6">4Fe-4S ferredoxin-type domain-containing protein</fullName>
    </recommendedName>
</protein>
<dbReference type="PROSITE" id="PS51379">
    <property type="entry name" value="4FE4S_FER_2"/>
    <property type="match status" value="1"/>
</dbReference>
<dbReference type="SUPFAM" id="SSF46548">
    <property type="entry name" value="alpha-helical ferredoxin"/>
    <property type="match status" value="1"/>
</dbReference>
<evidence type="ECO:0000256" key="2">
    <source>
        <dbReference type="ARBA" id="ARBA00022723"/>
    </source>
</evidence>
<dbReference type="GO" id="GO:0016491">
    <property type="term" value="F:oxidoreductase activity"/>
    <property type="evidence" value="ECO:0007669"/>
    <property type="project" value="UniProtKB-KW"/>
</dbReference>